<sequence>MATSSAKEASFSPYEDNGGTNLAIAGQDYCVIASDTRQSRGYNINTRFAPKTFKLSDKTVLSTAGCQPDGNMVVTRIKQHMESYKHAHNKEMSTPAVGQLLSTMLYMKRFFPYYSFNILGGLDKEGKGCIYSYDAIGSAERVPCLASGSAAALVQPFLDNQVRNCNQVGKPRIMAASPVSHLSLDQAIKITKDAFTSATERDIYTGDNLQIFIVTRDGVEEQVHPLKRD</sequence>
<dbReference type="Pfam" id="PF00227">
    <property type="entry name" value="Proteasome"/>
    <property type="match status" value="1"/>
</dbReference>
<keyword evidence="4" id="KW-0539">Nucleus</keyword>
<protein>
    <submittedName>
        <fullName evidence="5">Proteasome subunit beta type-6</fullName>
        <ecNumber evidence="5">3.4.25.1</ecNumber>
    </submittedName>
</protein>
<reference evidence="5" key="1">
    <citation type="submission" date="2022-07" db="EMBL/GenBank/DDBJ databases">
        <title>Phylogenomic reconstructions and comparative analyses of Kickxellomycotina fungi.</title>
        <authorList>
            <person name="Reynolds N.K."/>
            <person name="Stajich J.E."/>
            <person name="Barry K."/>
            <person name="Grigoriev I.V."/>
            <person name="Crous P."/>
            <person name="Smith M.E."/>
        </authorList>
    </citation>
    <scope>NUCLEOTIDE SEQUENCE</scope>
    <source>
        <strain evidence="5">RSA 567</strain>
    </source>
</reference>
<dbReference type="AlphaFoldDB" id="A0A9W8BAW8"/>
<accession>A0A9W8BAW8</accession>
<keyword evidence="5" id="KW-0378">Hydrolase</keyword>
<name>A0A9W8BAW8_9FUNG</name>
<keyword evidence="6" id="KW-1185">Reference proteome</keyword>
<dbReference type="InterPro" id="IPR001353">
    <property type="entry name" value="Proteasome_sua/b"/>
</dbReference>
<dbReference type="GO" id="GO:0005737">
    <property type="term" value="C:cytoplasm"/>
    <property type="evidence" value="ECO:0007669"/>
    <property type="project" value="TreeGrafter"/>
</dbReference>
<dbReference type="GO" id="GO:0005839">
    <property type="term" value="C:proteasome core complex"/>
    <property type="evidence" value="ECO:0007669"/>
    <property type="project" value="InterPro"/>
</dbReference>
<organism evidence="5 6">
    <name type="scientific">Dimargaris verticillata</name>
    <dbReference type="NCBI Taxonomy" id="2761393"/>
    <lineage>
        <taxon>Eukaryota</taxon>
        <taxon>Fungi</taxon>
        <taxon>Fungi incertae sedis</taxon>
        <taxon>Zoopagomycota</taxon>
        <taxon>Kickxellomycotina</taxon>
        <taxon>Dimargaritomycetes</taxon>
        <taxon>Dimargaritales</taxon>
        <taxon>Dimargaritaceae</taxon>
        <taxon>Dimargaris</taxon>
    </lineage>
</organism>
<dbReference type="PANTHER" id="PTHR32194">
    <property type="entry name" value="METALLOPROTEASE TLDD"/>
    <property type="match status" value="1"/>
</dbReference>
<dbReference type="OrthoDB" id="268479at2759"/>
<dbReference type="Proteomes" id="UP001151582">
    <property type="component" value="Unassembled WGS sequence"/>
</dbReference>
<dbReference type="InterPro" id="IPR023333">
    <property type="entry name" value="Proteasome_suB-type"/>
</dbReference>
<dbReference type="SUPFAM" id="SSF56235">
    <property type="entry name" value="N-terminal nucleophile aminohydrolases (Ntn hydrolases)"/>
    <property type="match status" value="1"/>
</dbReference>
<dbReference type="FunFam" id="3.60.20.10:FF:000027">
    <property type="entry name" value="Proteasome subunit beta type-6"/>
    <property type="match status" value="1"/>
</dbReference>
<evidence type="ECO:0000256" key="3">
    <source>
        <dbReference type="ARBA" id="ARBA00022942"/>
    </source>
</evidence>
<evidence type="ECO:0000256" key="2">
    <source>
        <dbReference type="ARBA" id="ARBA00022490"/>
    </source>
</evidence>
<comment type="subcellular location">
    <subcellularLocation>
        <location evidence="1">Nucleus</location>
    </subcellularLocation>
</comment>
<evidence type="ECO:0000256" key="1">
    <source>
        <dbReference type="ARBA" id="ARBA00004123"/>
    </source>
</evidence>
<dbReference type="InterPro" id="IPR029055">
    <property type="entry name" value="Ntn_hydrolases_N"/>
</dbReference>
<evidence type="ECO:0000256" key="4">
    <source>
        <dbReference type="ARBA" id="ARBA00023242"/>
    </source>
</evidence>
<evidence type="ECO:0000313" key="5">
    <source>
        <dbReference type="EMBL" id="KAJ1982538.1"/>
    </source>
</evidence>
<keyword evidence="2" id="KW-0963">Cytoplasm</keyword>
<dbReference type="EC" id="3.4.25.1" evidence="5"/>
<proteinExistence type="predicted"/>
<dbReference type="GO" id="GO:0016787">
    <property type="term" value="F:hydrolase activity"/>
    <property type="evidence" value="ECO:0007669"/>
    <property type="project" value="UniProtKB-KW"/>
</dbReference>
<dbReference type="PROSITE" id="PS51476">
    <property type="entry name" value="PROTEASOME_BETA_2"/>
    <property type="match status" value="1"/>
</dbReference>
<dbReference type="Gene3D" id="3.60.20.10">
    <property type="entry name" value="Glutamine Phosphoribosylpyrophosphate, subunit 1, domain 1"/>
    <property type="match status" value="1"/>
</dbReference>
<dbReference type="CDD" id="cd03757">
    <property type="entry name" value="proteasome_beta_type_1"/>
    <property type="match status" value="1"/>
</dbReference>
<gene>
    <name evidence="5" type="primary">PRE7</name>
    <name evidence="5" type="ORF">H4R34_001675</name>
</gene>
<dbReference type="PANTHER" id="PTHR32194:SF2">
    <property type="entry name" value="PROTEASOME SUBUNIT BETA TYPE-1"/>
    <property type="match status" value="1"/>
</dbReference>
<dbReference type="GO" id="GO:0051603">
    <property type="term" value="P:proteolysis involved in protein catabolic process"/>
    <property type="evidence" value="ECO:0007669"/>
    <property type="project" value="InterPro"/>
</dbReference>
<keyword evidence="3 5" id="KW-0647">Proteasome</keyword>
<comment type="caution">
    <text evidence="5">The sequence shown here is derived from an EMBL/GenBank/DDBJ whole genome shotgun (WGS) entry which is preliminary data.</text>
</comment>
<evidence type="ECO:0000313" key="6">
    <source>
        <dbReference type="Proteomes" id="UP001151582"/>
    </source>
</evidence>
<dbReference type="EMBL" id="JANBQB010000087">
    <property type="protein sequence ID" value="KAJ1982538.1"/>
    <property type="molecule type" value="Genomic_DNA"/>
</dbReference>
<dbReference type="GO" id="GO:0005634">
    <property type="term" value="C:nucleus"/>
    <property type="evidence" value="ECO:0007669"/>
    <property type="project" value="UniProtKB-SubCell"/>
</dbReference>